<dbReference type="PANTHER" id="PTHR46910:SF1">
    <property type="entry name" value="MISCELLANEOUS ZN(II)2CYS6 TRANSCRIPTION FACTOR (EUROFUNG)-RELATED"/>
    <property type="match status" value="1"/>
</dbReference>
<sequence length="961" mass="104397">MPVRVTTQDESDLSQSKAAAELAAIQQGLVEIGTSWVNATADETHKLYEAAYARLLPSWQNSVVQNVQYGPDERHILDVYLPTPSQEKPPVLVFLHGGGFFSGDKQWTRAAYSNIGHYLASNGIVGVMANYRLVKEGGVCYPGGGDDVELIRQWVHENIGRSDFGAGDPNRVVLSGQSSGAAHVATNTLDALALPTLITIGQLDTKEITDANIDFFNTYRAKSLPLGAMPRFQVVPGHNHISNVLSIGTEDDLQGKMLVDFIREVKCDGLAPCGHCTSFGETCLFEEDTNSTRRSHLEALQARVLQQELRLQKIEALLGEKGLAVPTRPETDGSAAPTRPAYLPDPPPPEQETEESPAPEVFPTFADDDADERSWRGKVGRLVVDARANARYIAASGAAQPQTLSNLSWLTSPLGLKLSPALPSLAAVERPDRELSDLLVEQYFDRLHLLVPILHKPSFLKLYQSFWLRPLQELRPMSLAMIFSVLACAAAITDDPRVKHAQGSFAFGPSFQIVPEPGSDGSGRAGVGLYAQANLLAMHGVIDQSLEQVQVYGLFTLFLCISNAPARAWIVLGQAIRFATDLGLHRSLDRSILPRLQKEKRRRTFWSLYALDRSLAAILGRPLTLNDADIDAEKPLECSDELLEALCESQGSPASEQLSNMSGFNYLIDLHRLTGKALGTISTHSRASADLSPEAAETRLREQIGRYEKDLQAWVSRLPAHLQGDLLQLPPPYLIQRLIAFSSFYSTTLLLHFPLLPQQGSTPSLAQQLSLSLVALAPSLVAAKIPPSLYLLDFTQHLLVAGGFLLLILQGGLDDAVVVDQLRSEVSQALQALVLLESTRFAGVRAARTMLERLAAATLQGYDQAPSPESRLAAAFAAPSLPYDPFLPFTNPLPLSRAAPNVATIVPPPVDDRLISGTANDGDDLLDFLGRFDGNFAFPTGEAGFADSYLGMGAMGSWMSS</sequence>
<dbReference type="SMART" id="SM00906">
    <property type="entry name" value="Fungal_trans"/>
    <property type="match status" value="1"/>
</dbReference>
<dbReference type="GO" id="GO:0000981">
    <property type="term" value="F:DNA-binding transcription factor activity, RNA polymerase II-specific"/>
    <property type="evidence" value="ECO:0007669"/>
    <property type="project" value="InterPro"/>
</dbReference>
<dbReference type="EMBL" id="BQKY01000006">
    <property type="protein sequence ID" value="GJN90081.1"/>
    <property type="molecule type" value="Genomic_DNA"/>
</dbReference>
<dbReference type="PANTHER" id="PTHR46910">
    <property type="entry name" value="TRANSCRIPTION FACTOR PDR1"/>
    <property type="match status" value="1"/>
</dbReference>
<keyword evidence="5" id="KW-1185">Reference proteome</keyword>
<protein>
    <recommendedName>
        <fullName evidence="3">Xylanolytic transcriptional activator regulatory domain-containing protein</fullName>
    </recommendedName>
</protein>
<dbReference type="Gene3D" id="3.40.50.1820">
    <property type="entry name" value="alpha/beta hydrolase"/>
    <property type="match status" value="1"/>
</dbReference>
<dbReference type="Gene3D" id="4.10.240.10">
    <property type="entry name" value="Zn(2)-C6 fungal-type DNA-binding domain"/>
    <property type="match status" value="1"/>
</dbReference>
<accession>A0AAV5GC83</accession>
<evidence type="ECO:0000256" key="2">
    <source>
        <dbReference type="SAM" id="MobiDB-lite"/>
    </source>
</evidence>
<name>A0AAV5GC83_9BASI</name>
<evidence type="ECO:0000313" key="5">
    <source>
        <dbReference type="Proteomes" id="UP001342314"/>
    </source>
</evidence>
<dbReference type="GO" id="GO:0003677">
    <property type="term" value="F:DNA binding"/>
    <property type="evidence" value="ECO:0007669"/>
    <property type="project" value="InterPro"/>
</dbReference>
<dbReference type="InterPro" id="IPR036864">
    <property type="entry name" value="Zn2-C6_fun-type_DNA-bd_sf"/>
</dbReference>
<dbReference type="SUPFAM" id="SSF53474">
    <property type="entry name" value="alpha/beta-Hydrolases"/>
    <property type="match status" value="1"/>
</dbReference>
<proteinExistence type="predicted"/>
<dbReference type="InterPro" id="IPR049492">
    <property type="entry name" value="BD-FAE-like_dom"/>
</dbReference>
<dbReference type="GO" id="GO:0006351">
    <property type="term" value="P:DNA-templated transcription"/>
    <property type="evidence" value="ECO:0007669"/>
    <property type="project" value="InterPro"/>
</dbReference>
<dbReference type="Pfam" id="PF04082">
    <property type="entry name" value="Fungal_trans"/>
    <property type="match status" value="1"/>
</dbReference>
<dbReference type="InterPro" id="IPR007219">
    <property type="entry name" value="XnlR_reg_dom"/>
</dbReference>
<evidence type="ECO:0000259" key="3">
    <source>
        <dbReference type="SMART" id="SM00906"/>
    </source>
</evidence>
<feature type="domain" description="Xylanolytic transcriptional activator regulatory" evidence="3">
    <location>
        <begin position="568"/>
        <end position="641"/>
    </location>
</feature>
<dbReference type="CDD" id="cd12148">
    <property type="entry name" value="fungal_TF_MHR"/>
    <property type="match status" value="1"/>
</dbReference>
<dbReference type="InterPro" id="IPR050987">
    <property type="entry name" value="AtrR-like"/>
</dbReference>
<gene>
    <name evidence="4" type="ORF">Rhopal_003079-T1</name>
</gene>
<dbReference type="AlphaFoldDB" id="A0AAV5GC83"/>
<organism evidence="4 5">
    <name type="scientific">Rhodotorula paludigena</name>
    <dbReference type="NCBI Taxonomy" id="86838"/>
    <lineage>
        <taxon>Eukaryota</taxon>
        <taxon>Fungi</taxon>
        <taxon>Dikarya</taxon>
        <taxon>Basidiomycota</taxon>
        <taxon>Pucciniomycotina</taxon>
        <taxon>Microbotryomycetes</taxon>
        <taxon>Sporidiobolales</taxon>
        <taxon>Sporidiobolaceae</taxon>
        <taxon>Rhodotorula</taxon>
    </lineage>
</organism>
<feature type="region of interest" description="Disordered" evidence="2">
    <location>
        <begin position="323"/>
        <end position="367"/>
    </location>
</feature>
<comment type="caution">
    <text evidence="4">The sequence shown here is derived from an EMBL/GenBank/DDBJ whole genome shotgun (WGS) entry which is preliminary data.</text>
</comment>
<keyword evidence="1" id="KW-0539">Nucleus</keyword>
<dbReference type="Proteomes" id="UP001342314">
    <property type="component" value="Unassembled WGS sequence"/>
</dbReference>
<dbReference type="Pfam" id="PF20434">
    <property type="entry name" value="BD-FAE"/>
    <property type="match status" value="1"/>
</dbReference>
<reference evidence="4 5" key="1">
    <citation type="submission" date="2021-12" db="EMBL/GenBank/DDBJ databases">
        <title>High titer production of polyol ester of fatty acids by Rhodotorula paludigena BS15 towards product separation-free biomass refinery.</title>
        <authorList>
            <person name="Mano J."/>
            <person name="Ono H."/>
            <person name="Tanaka T."/>
            <person name="Naito K."/>
            <person name="Sushida H."/>
            <person name="Ike M."/>
            <person name="Tokuyasu K."/>
            <person name="Kitaoka M."/>
        </authorList>
    </citation>
    <scope>NUCLEOTIDE SEQUENCE [LARGE SCALE GENOMIC DNA]</scope>
    <source>
        <strain evidence="4 5">BS15</strain>
    </source>
</reference>
<evidence type="ECO:0000256" key="1">
    <source>
        <dbReference type="ARBA" id="ARBA00023242"/>
    </source>
</evidence>
<dbReference type="InterPro" id="IPR029058">
    <property type="entry name" value="AB_hydrolase_fold"/>
</dbReference>
<evidence type="ECO:0000313" key="4">
    <source>
        <dbReference type="EMBL" id="GJN90081.1"/>
    </source>
</evidence>
<dbReference type="GO" id="GO:0008270">
    <property type="term" value="F:zinc ion binding"/>
    <property type="evidence" value="ECO:0007669"/>
    <property type="project" value="InterPro"/>
</dbReference>